<dbReference type="PANTHER" id="PTHR39960:SF1">
    <property type="entry name" value="LD34147P"/>
    <property type="match status" value="1"/>
</dbReference>
<dbReference type="OrthoDB" id="8190635at2759"/>
<evidence type="ECO:0000313" key="3">
    <source>
        <dbReference type="Proteomes" id="UP001153709"/>
    </source>
</evidence>
<gene>
    <name evidence="2" type="ORF">DIABBA_LOCUS5374</name>
</gene>
<dbReference type="GO" id="GO:0005886">
    <property type="term" value="C:plasma membrane"/>
    <property type="evidence" value="ECO:0007669"/>
    <property type="project" value="TreeGrafter"/>
</dbReference>
<dbReference type="PANTHER" id="PTHR39960">
    <property type="entry name" value="LD34147P"/>
    <property type="match status" value="1"/>
</dbReference>
<dbReference type="AlphaFoldDB" id="A0A9N9SWG0"/>
<proteinExistence type="predicted"/>
<reference evidence="2" key="1">
    <citation type="submission" date="2022-01" db="EMBL/GenBank/DDBJ databases">
        <authorList>
            <person name="King R."/>
        </authorList>
    </citation>
    <scope>NUCLEOTIDE SEQUENCE</scope>
</reference>
<keyword evidence="3" id="KW-1185">Reference proteome</keyword>
<keyword evidence="1" id="KW-0175">Coiled coil</keyword>
<feature type="coiled-coil region" evidence="1">
    <location>
        <begin position="2"/>
        <end position="77"/>
    </location>
</feature>
<evidence type="ECO:0000256" key="1">
    <source>
        <dbReference type="SAM" id="Coils"/>
    </source>
</evidence>
<dbReference type="EMBL" id="OU898278">
    <property type="protein sequence ID" value="CAG9831815.1"/>
    <property type="molecule type" value="Genomic_DNA"/>
</dbReference>
<name>A0A9N9SWG0_DIABA</name>
<organism evidence="2 3">
    <name type="scientific">Diabrotica balteata</name>
    <name type="common">Banded cucumber beetle</name>
    <dbReference type="NCBI Taxonomy" id="107213"/>
    <lineage>
        <taxon>Eukaryota</taxon>
        <taxon>Metazoa</taxon>
        <taxon>Ecdysozoa</taxon>
        <taxon>Arthropoda</taxon>
        <taxon>Hexapoda</taxon>
        <taxon>Insecta</taxon>
        <taxon>Pterygota</taxon>
        <taxon>Neoptera</taxon>
        <taxon>Endopterygota</taxon>
        <taxon>Coleoptera</taxon>
        <taxon>Polyphaga</taxon>
        <taxon>Cucujiformia</taxon>
        <taxon>Chrysomeloidea</taxon>
        <taxon>Chrysomelidae</taxon>
        <taxon>Galerucinae</taxon>
        <taxon>Diabroticina</taxon>
        <taxon>Diabroticites</taxon>
        <taxon>Diabrotica</taxon>
    </lineage>
</organism>
<accession>A0A9N9SWG0</accession>
<dbReference type="Proteomes" id="UP001153709">
    <property type="component" value="Chromosome 3"/>
</dbReference>
<protein>
    <submittedName>
        <fullName evidence="2">Uncharacterized protein</fullName>
    </submittedName>
</protein>
<sequence>MMKEMNTTQKDMKQEQKEIKTEIREIKEQQNKTNEALLKLTVENEQLKKNQYIRKENSEIRRELREINEDIKVAMLQMVNVVRVTGDKLEKHEQRDRVLGEQLKKGLINIDKRIKTLDPVKGTIARLEERLAAFETILMQMNEKEKKQLQMTFEAVINIQKNLPVVMEEMKNEIISKISVYQSPSQISPPVILKEDFEKMKKEIMDKIYIVTNSIEKIENEIDKINKGNQQTKNLENLNIYFNKSQELFTKFDKNLDNCNSKISNKKDEEWKLNVITASNGQQSDVKNILTGIKLLQNKIDQLSQNYDLAIDQNFSSQKQDKFTSELINYIKKTHQDTIKKLNDLSELTVNLLDSFVTSKIQNLNRLDNFKTSILDLENRALVNATSKIEEDIQQLLQKIGVMDQQMKSNADSLKQLENCKTGTYNIDCLLTGNNKKDPSL</sequence>
<evidence type="ECO:0000313" key="2">
    <source>
        <dbReference type="EMBL" id="CAG9831815.1"/>
    </source>
</evidence>
<feature type="coiled-coil region" evidence="1">
    <location>
        <begin position="286"/>
        <end position="313"/>
    </location>
</feature>